<dbReference type="PANTHER" id="PTHR35336">
    <property type="entry name" value="ADENOSYLCOBINAMIDE AMIDOHYDROLASE"/>
    <property type="match status" value="1"/>
</dbReference>
<dbReference type="InterPro" id="IPR052209">
    <property type="entry name" value="CbiZ"/>
</dbReference>
<reference evidence="1 2" key="1">
    <citation type="submission" date="2016-11" db="EMBL/GenBank/DDBJ databases">
        <authorList>
            <person name="Jaros S."/>
            <person name="Januszkiewicz K."/>
            <person name="Wedrychowicz H."/>
        </authorList>
    </citation>
    <scope>NUCLEOTIDE SEQUENCE [LARGE SCALE GENOMIC DNA]</scope>
    <source>
        <strain evidence="1 2">DSM 3089</strain>
    </source>
</reference>
<dbReference type="InterPro" id="IPR002808">
    <property type="entry name" value="AdoCbi_amidolase"/>
</dbReference>
<dbReference type="Proteomes" id="UP000184526">
    <property type="component" value="Unassembled WGS sequence"/>
</dbReference>
<dbReference type="Pfam" id="PF01955">
    <property type="entry name" value="CbiZ"/>
    <property type="match status" value="1"/>
</dbReference>
<sequence>MVRIYKLSTGDEVHRYSKSVVVQFKGKRGVLSTSPFNGGYQENLQCVFNYDSKPGAGMACTMKAPTYEEHMKIIAREIELDPSICAGISTAAQMENLSIQSESYDDFTVTALVTGGIEVNGGRVGDKASYHEKQGKAIQVKEGTINIILIIDADLPAPTMARVLVTCTEAKTAAIQELMLGSNYSRGLATGSGTDGTIIVSNSESKVHLTNAGKHSKLGEYVGRVVKKAVKEALYLQTKVCPEYQYSLLKRMKRFGVNEIDIIKKYKGLYEGHLKSMGKEELTTVEFMHNLHKIDKNSEVITLSSIYAHLIDQFDWDMLKSEDVIKECNNILNRLGKKEGEINTSHGYIKNIKQSKEELINEIIEMYITKISFIVGCEEYV</sequence>
<proteinExistence type="predicted"/>
<gene>
    <name evidence="1" type="ORF">SAMN02745196_02604</name>
</gene>
<dbReference type="GO" id="GO:0016787">
    <property type="term" value="F:hydrolase activity"/>
    <property type="evidence" value="ECO:0007669"/>
    <property type="project" value="UniProtKB-KW"/>
</dbReference>
<keyword evidence="2" id="KW-1185">Reference proteome</keyword>
<accession>A0A1M5Y2V5</accession>
<keyword evidence="1" id="KW-0378">Hydrolase</keyword>
<dbReference type="EMBL" id="FQXP01000011">
    <property type="protein sequence ID" value="SHI06296.1"/>
    <property type="molecule type" value="Genomic_DNA"/>
</dbReference>
<dbReference type="AlphaFoldDB" id="A0A1M5Y2V5"/>
<protein>
    <submittedName>
        <fullName evidence="1">Adenosylcobinamide amidohydrolase</fullName>
    </submittedName>
</protein>
<evidence type="ECO:0000313" key="2">
    <source>
        <dbReference type="Proteomes" id="UP000184526"/>
    </source>
</evidence>
<dbReference type="PANTHER" id="PTHR35336:SF5">
    <property type="entry name" value="ADENOSYLCOBINAMIDE AMIDOHYDROLASE"/>
    <property type="match status" value="1"/>
</dbReference>
<name>A0A1M5Y2V5_9CLOT</name>
<organism evidence="1 2">
    <name type="scientific">Clostridium collagenovorans DSM 3089</name>
    <dbReference type="NCBI Taxonomy" id="1121306"/>
    <lineage>
        <taxon>Bacteria</taxon>
        <taxon>Bacillati</taxon>
        <taxon>Bacillota</taxon>
        <taxon>Clostridia</taxon>
        <taxon>Eubacteriales</taxon>
        <taxon>Clostridiaceae</taxon>
        <taxon>Clostridium</taxon>
    </lineage>
</organism>
<dbReference type="STRING" id="1121306.SAMN02745196_02604"/>
<evidence type="ECO:0000313" key="1">
    <source>
        <dbReference type="EMBL" id="SHI06296.1"/>
    </source>
</evidence>